<reference evidence="1" key="1">
    <citation type="submission" date="2023-03" db="UniProtKB">
        <authorList>
            <consortium name="EnsemblPlants"/>
        </authorList>
    </citation>
    <scope>IDENTIFICATION</scope>
</reference>
<accession>A0A9I9EIY5</accession>
<dbReference type="AlphaFoldDB" id="A0A9I9EIY5"/>
<organism evidence="1">
    <name type="scientific">Cucumis melo</name>
    <name type="common">Muskmelon</name>
    <dbReference type="NCBI Taxonomy" id="3656"/>
    <lineage>
        <taxon>Eukaryota</taxon>
        <taxon>Viridiplantae</taxon>
        <taxon>Streptophyta</taxon>
        <taxon>Embryophyta</taxon>
        <taxon>Tracheophyta</taxon>
        <taxon>Spermatophyta</taxon>
        <taxon>Magnoliopsida</taxon>
        <taxon>eudicotyledons</taxon>
        <taxon>Gunneridae</taxon>
        <taxon>Pentapetalae</taxon>
        <taxon>rosids</taxon>
        <taxon>fabids</taxon>
        <taxon>Cucurbitales</taxon>
        <taxon>Cucurbitaceae</taxon>
        <taxon>Benincaseae</taxon>
        <taxon>Cucumis</taxon>
    </lineage>
</organism>
<name>A0A9I9EIY5_CUCME</name>
<evidence type="ECO:0000313" key="1">
    <source>
        <dbReference type="EnsemblPlants" id="MELO3C034394.2.1"/>
    </source>
</evidence>
<protein>
    <submittedName>
        <fullName evidence="1">Uncharacterized protein</fullName>
    </submittedName>
</protein>
<sequence>MNHSTAFIVRRLVGSSLWMCFLEFVVIGSKSHIGLKLSDYVDWPDDRHLILHEHLLITRHVDEKLRFRRTENKEDNLTIHLRYKEVNMGSPLLQVIKYCWKTSKARQAKRFKVKGQLVSLRVDIMPSLGFKVGDLEGRCDMFLIQESRFNIQIINDSSKVIHHDTTFKIWNKFEKLFATKNLQNKMYIGEKFFTFKMDSSRFLYKKTVEFEN</sequence>
<dbReference type="Gramene" id="MELO3C034394.2.1">
    <property type="protein sequence ID" value="MELO3C034394.2.1"/>
    <property type="gene ID" value="MELO3C034394.2"/>
</dbReference>
<dbReference type="EnsemblPlants" id="MELO3C034394.2.1">
    <property type="protein sequence ID" value="MELO3C034394.2.1"/>
    <property type="gene ID" value="MELO3C034394.2"/>
</dbReference>
<proteinExistence type="predicted"/>